<reference evidence="3 4" key="1">
    <citation type="journal article" date="2004" name="Science">
        <title>The genome of the diatom Thalassiosira pseudonana: ecology, evolution, and metabolism.</title>
        <authorList>
            <person name="Armbrust E.V."/>
            <person name="Berges J.A."/>
            <person name="Bowler C."/>
            <person name="Green B.R."/>
            <person name="Martinez D."/>
            <person name="Putnam N.H."/>
            <person name="Zhou S."/>
            <person name="Allen A.E."/>
            <person name="Apt K.E."/>
            <person name="Bechner M."/>
            <person name="Brzezinski M.A."/>
            <person name="Chaal B.K."/>
            <person name="Chiovitti A."/>
            <person name="Davis A.K."/>
            <person name="Demarest M.S."/>
            <person name="Detter J.C."/>
            <person name="Glavina T."/>
            <person name="Goodstein D."/>
            <person name="Hadi M.Z."/>
            <person name="Hellsten U."/>
            <person name="Hildebrand M."/>
            <person name="Jenkins B.D."/>
            <person name="Jurka J."/>
            <person name="Kapitonov V.V."/>
            <person name="Kroger N."/>
            <person name="Lau W.W."/>
            <person name="Lane T.W."/>
            <person name="Larimer F.W."/>
            <person name="Lippmeier J.C."/>
            <person name="Lucas S."/>
            <person name="Medina M."/>
            <person name="Montsant A."/>
            <person name="Obornik M."/>
            <person name="Parker M.S."/>
            <person name="Palenik B."/>
            <person name="Pazour G.J."/>
            <person name="Richardson P.M."/>
            <person name="Rynearson T.A."/>
            <person name="Saito M.A."/>
            <person name="Schwartz D.C."/>
            <person name="Thamatrakoln K."/>
            <person name="Valentin K."/>
            <person name="Vardi A."/>
            <person name="Wilkerson F.P."/>
            <person name="Rokhsar D.S."/>
        </authorList>
    </citation>
    <scope>NUCLEOTIDE SEQUENCE [LARGE SCALE GENOMIC DNA]</scope>
    <source>
        <strain evidence="3 4">CCMP1335</strain>
    </source>
</reference>
<dbReference type="GeneID" id="7450272"/>
<dbReference type="GO" id="GO:0005615">
    <property type="term" value="C:extracellular space"/>
    <property type="evidence" value="ECO:0000318"/>
    <property type="project" value="GO_Central"/>
</dbReference>
<keyword evidence="4" id="KW-1185">Reference proteome</keyword>
<proteinExistence type="predicted"/>
<reference evidence="3 4" key="2">
    <citation type="journal article" date="2008" name="Nature">
        <title>The Phaeodactylum genome reveals the evolutionary history of diatom genomes.</title>
        <authorList>
            <person name="Bowler C."/>
            <person name="Allen A.E."/>
            <person name="Badger J.H."/>
            <person name="Grimwood J."/>
            <person name="Jabbari K."/>
            <person name="Kuo A."/>
            <person name="Maheswari U."/>
            <person name="Martens C."/>
            <person name="Maumus F."/>
            <person name="Otillar R.P."/>
            <person name="Rayko E."/>
            <person name="Salamov A."/>
            <person name="Vandepoele K."/>
            <person name="Beszteri B."/>
            <person name="Gruber A."/>
            <person name="Heijde M."/>
            <person name="Katinka M."/>
            <person name="Mock T."/>
            <person name="Valentin K."/>
            <person name="Verret F."/>
            <person name="Berges J.A."/>
            <person name="Brownlee C."/>
            <person name="Cadoret J.P."/>
            <person name="Chiovitti A."/>
            <person name="Choi C.J."/>
            <person name="Coesel S."/>
            <person name="De Martino A."/>
            <person name="Detter J.C."/>
            <person name="Durkin C."/>
            <person name="Falciatore A."/>
            <person name="Fournet J."/>
            <person name="Haruta M."/>
            <person name="Huysman M.J."/>
            <person name="Jenkins B.D."/>
            <person name="Jiroutova K."/>
            <person name="Jorgensen R.E."/>
            <person name="Joubert Y."/>
            <person name="Kaplan A."/>
            <person name="Kroger N."/>
            <person name="Kroth P.G."/>
            <person name="La Roche J."/>
            <person name="Lindquist E."/>
            <person name="Lommer M."/>
            <person name="Martin-Jezequel V."/>
            <person name="Lopez P.J."/>
            <person name="Lucas S."/>
            <person name="Mangogna M."/>
            <person name="McGinnis K."/>
            <person name="Medlin L.K."/>
            <person name="Montsant A."/>
            <person name="Oudot-Le Secq M.P."/>
            <person name="Napoli C."/>
            <person name="Obornik M."/>
            <person name="Parker M.S."/>
            <person name="Petit J.L."/>
            <person name="Porcel B.M."/>
            <person name="Poulsen N."/>
            <person name="Robison M."/>
            <person name="Rychlewski L."/>
            <person name="Rynearson T.A."/>
            <person name="Schmutz J."/>
            <person name="Shapiro H."/>
            <person name="Siaut M."/>
            <person name="Stanley M."/>
            <person name="Sussman M.R."/>
            <person name="Taylor A.R."/>
            <person name="Vardi A."/>
            <person name="von Dassow P."/>
            <person name="Vyverman W."/>
            <person name="Willis A."/>
            <person name="Wyrwicz L.S."/>
            <person name="Rokhsar D.S."/>
            <person name="Weissenbach J."/>
            <person name="Armbrust E.V."/>
            <person name="Green B.R."/>
            <person name="Van de Peer Y."/>
            <person name="Grigoriev I.V."/>
        </authorList>
    </citation>
    <scope>NUCLEOTIDE SEQUENCE [LARGE SCALE GENOMIC DNA]</scope>
    <source>
        <strain evidence="3 4">CCMP1335</strain>
    </source>
</reference>
<dbReference type="AlphaFoldDB" id="B8CDL3"/>
<dbReference type="eggNOG" id="ENOG502QYGA">
    <property type="taxonomic scope" value="Eukaryota"/>
</dbReference>
<dbReference type="EMBL" id="CM000650">
    <property type="protein sequence ID" value="EED88621.1"/>
    <property type="molecule type" value="Genomic_DNA"/>
</dbReference>
<evidence type="ECO:0000256" key="1">
    <source>
        <dbReference type="SAM" id="MobiDB-lite"/>
    </source>
</evidence>
<name>B8CDL3_THAPS</name>
<feature type="compositionally biased region" description="Low complexity" evidence="1">
    <location>
        <begin position="130"/>
        <end position="141"/>
    </location>
</feature>
<evidence type="ECO:0000313" key="4">
    <source>
        <dbReference type="Proteomes" id="UP000001449"/>
    </source>
</evidence>
<feature type="compositionally biased region" description="Polar residues" evidence="1">
    <location>
        <begin position="109"/>
        <end position="129"/>
    </location>
</feature>
<protein>
    <submittedName>
        <fullName evidence="3">Uncharacterized protein</fullName>
    </submittedName>
</protein>
<feature type="compositionally biased region" description="Low complexity" evidence="1">
    <location>
        <begin position="163"/>
        <end position="172"/>
    </location>
</feature>
<feature type="transmembrane region" description="Helical" evidence="2">
    <location>
        <begin position="427"/>
        <end position="447"/>
    </location>
</feature>
<evidence type="ECO:0000313" key="3">
    <source>
        <dbReference type="EMBL" id="EED88621.1"/>
    </source>
</evidence>
<dbReference type="Proteomes" id="UP000001449">
    <property type="component" value="Chromosome 15"/>
</dbReference>
<keyword evidence="2" id="KW-1133">Transmembrane helix</keyword>
<keyword evidence="2" id="KW-0472">Membrane</keyword>
<feature type="region of interest" description="Disordered" evidence="1">
    <location>
        <begin position="99"/>
        <end position="191"/>
    </location>
</feature>
<dbReference type="InParanoid" id="B8CDL3"/>
<dbReference type="OMA" id="NETRWEL"/>
<dbReference type="PaxDb" id="35128-Thaps10223"/>
<dbReference type="KEGG" id="tps:THAPSDRAFT_10223"/>
<dbReference type="HOGENOM" id="CLU_349378_0_0_1"/>
<dbReference type="RefSeq" id="XP_002294266.1">
    <property type="nucleotide sequence ID" value="XM_002294230.1"/>
</dbReference>
<evidence type="ECO:0000256" key="2">
    <source>
        <dbReference type="SAM" id="Phobius"/>
    </source>
</evidence>
<keyword evidence="2" id="KW-0812">Transmembrane</keyword>
<sequence>MTIDKTKASTHDIYHRFFSVGCRHHTGGGVWLDRRRHCITDRLAQLVNDKVQQQLEDEQMNQQTIDENTFATEEVQQSSDEVEKDEDFDTWVKRQQQIHLADQGDRWSVASSNTSEGHTSHHPTTNGDDASTLSSLSSNASGVDTTTKPSSDIEPEEDLTSISEQEQQGGQSATDNTSYPSPPTPGDDTRASTYLVSAANESDAKAKLSSISDSDEEDLISFTGEEEHMGDAALSLIVSQSSIPPTQLTDIDISAPPTVEKAHNNSPVPTDDPITDLERECFYLNLAMKRLRKQSPEWSFLNMKYTAAKEELEAVLQDRDLTFSADYKSDFRVTIPTQDDDNSSYGCSLESFAPSSVESIIPRSISLVSILSGSTKPKIAGDVSYSKMSHTESDGDVESAGEDVPLHTVLEEPMVISPPRKRFRREFTIWTVVSALVLFILVFFSSFKIVPRKDDSGVVESSVSFRDASSNSLMDEPSQSSCAVFAVRLVTDSYGNETRWELGAIRETRDDSLGEMLLVETKENSGRSLIMSRDGKYANNRMLRELVSREVVLAGGPYSYKQSDNEVISASICLPVGKYEFVIYDTEFNGLCCTFGEGKYGLQLPGKREIRPFSLGSFTGQSEVTAFEVTDIDVGSMQYPLPESLDTNEDSPLGDASNDPQSPLSLSTTTVVDVTEVSSKSFGILFDVDAKTTSSLVLSGVDLNICTASLKAASHYEVWSKRGSWEDVDEARQDYFEGFSQLSHVFRSSEGGPFRHEMKRNIVQASNTDLNVYYGAAVLKYPLQTADVETDFFDNAGFVGKVWYTKQ</sequence>
<feature type="region of interest" description="Disordered" evidence="1">
    <location>
        <begin position="640"/>
        <end position="665"/>
    </location>
</feature>
<organism evidence="3 4">
    <name type="scientific">Thalassiosira pseudonana</name>
    <name type="common">Marine diatom</name>
    <name type="synonym">Cyclotella nana</name>
    <dbReference type="NCBI Taxonomy" id="35128"/>
    <lineage>
        <taxon>Eukaryota</taxon>
        <taxon>Sar</taxon>
        <taxon>Stramenopiles</taxon>
        <taxon>Ochrophyta</taxon>
        <taxon>Bacillariophyta</taxon>
        <taxon>Coscinodiscophyceae</taxon>
        <taxon>Thalassiosirophycidae</taxon>
        <taxon>Thalassiosirales</taxon>
        <taxon>Thalassiosiraceae</taxon>
        <taxon>Thalassiosira</taxon>
    </lineage>
</organism>
<gene>
    <name evidence="3" type="ORF">THAPSDRAFT_10223</name>
</gene>
<accession>B8CDL3</accession>